<keyword evidence="4" id="KW-1185">Reference proteome</keyword>
<accession>A0ABZ1CST7</accession>
<reference evidence="3 4" key="1">
    <citation type="submission" date="2024-01" db="EMBL/GenBank/DDBJ databases">
        <title>Comparative genomics of Cryptococcus and Kwoniella reveals pathogenesis evolution and contrasting modes of karyotype evolution via chromosome fusion or intercentromeric recombination.</title>
        <authorList>
            <person name="Coelho M.A."/>
            <person name="David-Palma M."/>
            <person name="Shea T."/>
            <person name="Bowers K."/>
            <person name="McGinley-Smith S."/>
            <person name="Mohammad A.W."/>
            <person name="Gnirke A."/>
            <person name="Yurkov A.M."/>
            <person name="Nowrousian M."/>
            <person name="Sun S."/>
            <person name="Cuomo C.A."/>
            <person name="Heitman J."/>
        </authorList>
    </citation>
    <scope>NUCLEOTIDE SEQUENCE [LARGE SCALE GENOMIC DNA]</scope>
    <source>
        <strain evidence="3">CBS 11374</strain>
    </source>
</reference>
<dbReference type="CDD" id="cd00167">
    <property type="entry name" value="SANT"/>
    <property type="match status" value="1"/>
</dbReference>
<feature type="domain" description="Myb-like" evidence="2">
    <location>
        <begin position="29"/>
        <end position="69"/>
    </location>
</feature>
<dbReference type="Gene3D" id="1.10.10.60">
    <property type="entry name" value="Homeodomain-like"/>
    <property type="match status" value="1"/>
</dbReference>
<evidence type="ECO:0000313" key="3">
    <source>
        <dbReference type="EMBL" id="WRT64695.1"/>
    </source>
</evidence>
<dbReference type="InterPro" id="IPR001005">
    <property type="entry name" value="SANT/Myb"/>
</dbReference>
<feature type="compositionally biased region" description="Polar residues" evidence="1">
    <location>
        <begin position="16"/>
        <end position="30"/>
    </location>
</feature>
<sequence length="81" mass="9278">MPVERDKTPSPRKSRATSNNDTSSPSKAWSQADKSLLFEHVRVHGETTWDKAVPGKTAQQSREQWKRILLPMIRKQCNFLG</sequence>
<organism evidence="3 4">
    <name type="scientific">Kwoniella shivajii</name>
    <dbReference type="NCBI Taxonomy" id="564305"/>
    <lineage>
        <taxon>Eukaryota</taxon>
        <taxon>Fungi</taxon>
        <taxon>Dikarya</taxon>
        <taxon>Basidiomycota</taxon>
        <taxon>Agaricomycotina</taxon>
        <taxon>Tremellomycetes</taxon>
        <taxon>Tremellales</taxon>
        <taxon>Cryptococcaceae</taxon>
        <taxon>Kwoniella</taxon>
    </lineage>
</organism>
<name>A0ABZ1CST7_9TREE</name>
<feature type="region of interest" description="Disordered" evidence="1">
    <location>
        <begin position="1"/>
        <end position="30"/>
    </location>
</feature>
<dbReference type="InterPro" id="IPR009057">
    <property type="entry name" value="Homeodomain-like_sf"/>
</dbReference>
<proteinExistence type="predicted"/>
<protein>
    <recommendedName>
        <fullName evidence="2">Myb-like domain-containing protein</fullName>
    </recommendedName>
</protein>
<dbReference type="EMBL" id="CP141882">
    <property type="protein sequence ID" value="WRT64695.1"/>
    <property type="molecule type" value="Genomic_DNA"/>
</dbReference>
<dbReference type="RefSeq" id="XP_062789435.1">
    <property type="nucleotide sequence ID" value="XM_062933384.1"/>
</dbReference>
<dbReference type="GeneID" id="87953760"/>
<evidence type="ECO:0000259" key="2">
    <source>
        <dbReference type="PROSITE" id="PS50090"/>
    </source>
</evidence>
<evidence type="ECO:0000313" key="4">
    <source>
        <dbReference type="Proteomes" id="UP001329825"/>
    </source>
</evidence>
<dbReference type="SUPFAM" id="SSF46689">
    <property type="entry name" value="Homeodomain-like"/>
    <property type="match status" value="1"/>
</dbReference>
<dbReference type="Proteomes" id="UP001329825">
    <property type="component" value="Chromosome 2"/>
</dbReference>
<evidence type="ECO:0000256" key="1">
    <source>
        <dbReference type="SAM" id="MobiDB-lite"/>
    </source>
</evidence>
<gene>
    <name evidence="3" type="ORF">IL334_001629</name>
</gene>
<dbReference type="PROSITE" id="PS50090">
    <property type="entry name" value="MYB_LIKE"/>
    <property type="match status" value="1"/>
</dbReference>